<accession>A0A0V1JQ63</accession>
<feature type="non-terminal residue" evidence="1">
    <location>
        <position position="1"/>
    </location>
</feature>
<comment type="caution">
    <text evidence="1">The sequence shown here is derived from an EMBL/GenBank/DDBJ whole genome shotgun (WGS) entry which is preliminary data.</text>
</comment>
<evidence type="ECO:0000313" key="1">
    <source>
        <dbReference type="EMBL" id="KRZ37092.1"/>
    </source>
</evidence>
<name>A0A0V1JQ63_TRIPS</name>
<dbReference type="AlphaFoldDB" id="A0A0V1JQ63"/>
<protein>
    <submittedName>
        <fullName evidence="1">Uncharacterized protein</fullName>
    </submittedName>
</protein>
<reference evidence="1 2" key="1">
    <citation type="submission" date="2015-01" db="EMBL/GenBank/DDBJ databases">
        <title>Evolution of Trichinella species and genotypes.</title>
        <authorList>
            <person name="Korhonen P.K."/>
            <person name="Edoardo P."/>
            <person name="Giuseppe L.R."/>
            <person name="Gasser R.B."/>
        </authorList>
    </citation>
    <scope>NUCLEOTIDE SEQUENCE [LARGE SCALE GENOMIC DNA]</scope>
    <source>
        <strain evidence="1">ISS176</strain>
    </source>
</reference>
<dbReference type="EMBL" id="JYDV01000063">
    <property type="protein sequence ID" value="KRZ37092.1"/>
    <property type="molecule type" value="Genomic_DNA"/>
</dbReference>
<organism evidence="1 2">
    <name type="scientific">Trichinella pseudospiralis</name>
    <name type="common">Parasitic roundworm</name>
    <dbReference type="NCBI Taxonomy" id="6337"/>
    <lineage>
        <taxon>Eukaryota</taxon>
        <taxon>Metazoa</taxon>
        <taxon>Ecdysozoa</taxon>
        <taxon>Nematoda</taxon>
        <taxon>Enoplea</taxon>
        <taxon>Dorylaimia</taxon>
        <taxon>Trichinellida</taxon>
        <taxon>Trichinellidae</taxon>
        <taxon>Trichinella</taxon>
    </lineage>
</organism>
<gene>
    <name evidence="1" type="ORF">T4C_5305</name>
</gene>
<evidence type="ECO:0000313" key="2">
    <source>
        <dbReference type="Proteomes" id="UP000054826"/>
    </source>
</evidence>
<dbReference type="Proteomes" id="UP000054826">
    <property type="component" value="Unassembled WGS sequence"/>
</dbReference>
<sequence>LLRNDDCKPVSLEPDNLNRYRIPGLVGLFGHHGHVNDSCDGWCFCAEPSNEPSRWYISFLLKQSIQNEACCVNRKNIDNAKGNMLNVQLQCRNMDIFCIDDRDSSENEELFEADKPYMVFSVPKSAETLHQNINSGMQEHNSELFNLHMNTLSAAIVW</sequence>
<proteinExistence type="predicted"/>